<keyword evidence="1" id="KW-0472">Membrane</keyword>
<organism evidence="2 3">
    <name type="scientific">Paludisphaera mucosa</name>
    <dbReference type="NCBI Taxonomy" id="3030827"/>
    <lineage>
        <taxon>Bacteria</taxon>
        <taxon>Pseudomonadati</taxon>
        <taxon>Planctomycetota</taxon>
        <taxon>Planctomycetia</taxon>
        <taxon>Isosphaerales</taxon>
        <taxon>Isosphaeraceae</taxon>
        <taxon>Paludisphaera</taxon>
    </lineage>
</organism>
<keyword evidence="1" id="KW-0812">Transmembrane</keyword>
<evidence type="ECO:0000256" key="1">
    <source>
        <dbReference type="SAM" id="Phobius"/>
    </source>
</evidence>
<feature type="transmembrane region" description="Helical" evidence="1">
    <location>
        <begin position="78"/>
        <end position="101"/>
    </location>
</feature>
<dbReference type="Pfam" id="PF07077">
    <property type="entry name" value="DUF1345"/>
    <property type="match status" value="1"/>
</dbReference>
<feature type="transmembrane region" description="Helical" evidence="1">
    <location>
        <begin position="113"/>
        <end position="136"/>
    </location>
</feature>
<dbReference type="Proteomes" id="UP001216907">
    <property type="component" value="Unassembled WGS sequence"/>
</dbReference>
<proteinExistence type="predicted"/>
<comment type="caution">
    <text evidence="2">The sequence shown here is derived from an EMBL/GenBank/DDBJ whole genome shotgun (WGS) entry which is preliminary data.</text>
</comment>
<accession>A0ABT6FAM2</accession>
<keyword evidence="3" id="KW-1185">Reference proteome</keyword>
<keyword evidence="1" id="KW-1133">Transmembrane helix</keyword>
<gene>
    <name evidence="2" type="ORF">PZE19_11690</name>
</gene>
<name>A0ABT6FAM2_9BACT</name>
<evidence type="ECO:0000313" key="2">
    <source>
        <dbReference type="EMBL" id="MDG3004438.1"/>
    </source>
</evidence>
<feature type="transmembrane region" description="Helical" evidence="1">
    <location>
        <begin position="164"/>
        <end position="183"/>
    </location>
</feature>
<dbReference type="EMBL" id="JARRAG010000002">
    <property type="protein sequence ID" value="MDG3004438.1"/>
    <property type="molecule type" value="Genomic_DNA"/>
</dbReference>
<feature type="transmembrane region" description="Helical" evidence="1">
    <location>
        <begin position="195"/>
        <end position="216"/>
    </location>
</feature>
<protein>
    <submittedName>
        <fullName evidence="2">DUF1345 domain-containing protein</fullName>
    </submittedName>
</protein>
<feature type="transmembrane region" description="Helical" evidence="1">
    <location>
        <begin position="39"/>
        <end position="58"/>
    </location>
</feature>
<dbReference type="RefSeq" id="WP_277860796.1">
    <property type="nucleotide sequence ID" value="NZ_JARRAG010000002.1"/>
</dbReference>
<evidence type="ECO:0000313" key="3">
    <source>
        <dbReference type="Proteomes" id="UP001216907"/>
    </source>
</evidence>
<feature type="transmembrane region" description="Helical" evidence="1">
    <location>
        <begin position="15"/>
        <end position="32"/>
    </location>
</feature>
<sequence>MRMNLLASLKTQPRLVTAVVLGVLLWFVLPGWPPSTRLLAAWDCSTGLYLVLAMGMMARSTIDRIRGRAESQDEGQLVILGLTTVTALVSLGGIMFELATAKSLEGRDSWRHVALAAMTVVLSWTFLHTMFAVHYAHEYYSPEGDGASEGLEFPGDDDPDYWDFMYYAFVIGTACATADVNVASRLMRRLTALHCIIAFFFNTTILALMVNIGAGFF</sequence>
<reference evidence="2 3" key="1">
    <citation type="submission" date="2023-03" db="EMBL/GenBank/DDBJ databases">
        <title>Paludisphaera mucosa sp. nov. a novel planctomycete from northern fen.</title>
        <authorList>
            <person name="Ivanova A."/>
        </authorList>
    </citation>
    <scope>NUCLEOTIDE SEQUENCE [LARGE SCALE GENOMIC DNA]</scope>
    <source>
        <strain evidence="2 3">Pla2</strain>
    </source>
</reference>
<dbReference type="InterPro" id="IPR009781">
    <property type="entry name" value="DUF1345"/>
</dbReference>